<dbReference type="PANTHER" id="PTHR37937:SF1">
    <property type="entry name" value="CONJUGATIVE TRANSFER: DNA TRANSPORT"/>
    <property type="match status" value="1"/>
</dbReference>
<dbReference type="OrthoDB" id="4658601at2"/>
<dbReference type="Gene3D" id="3.40.50.300">
    <property type="entry name" value="P-loop containing nucleotide triphosphate hydrolases"/>
    <property type="match status" value="1"/>
</dbReference>
<accession>A0A7I7WBZ8</accession>
<keyword evidence="10" id="KW-1185">Reference proteome</keyword>
<organism evidence="8 9">
    <name type="scientific">Mycobacterium branderi</name>
    <dbReference type="NCBI Taxonomy" id="43348"/>
    <lineage>
        <taxon>Bacteria</taxon>
        <taxon>Bacillati</taxon>
        <taxon>Actinomycetota</taxon>
        <taxon>Actinomycetes</taxon>
        <taxon>Mycobacteriales</taxon>
        <taxon>Mycobacteriaceae</taxon>
        <taxon>Mycobacterium</taxon>
    </lineage>
</organism>
<dbReference type="InterPro" id="IPR032689">
    <property type="entry name" value="TraG-D_C"/>
</dbReference>
<reference evidence="7 10" key="2">
    <citation type="journal article" date="2019" name="Emerg. Microbes Infect.">
        <title>Comprehensive subspecies identification of 175 nontuberculous mycobacteria species based on 7547 genomic profiles.</title>
        <authorList>
            <person name="Matsumoto Y."/>
            <person name="Kinjo T."/>
            <person name="Motooka D."/>
            <person name="Nabeya D."/>
            <person name="Jung N."/>
            <person name="Uechi K."/>
            <person name="Horii T."/>
            <person name="Iida T."/>
            <person name="Fujita J."/>
            <person name="Nakamura S."/>
        </authorList>
    </citation>
    <scope>NUCLEOTIDE SEQUENCE [LARGE SCALE GENOMIC DNA]</scope>
    <source>
        <strain evidence="7 10">JCM 12687</strain>
        <plasmid evidence="7">pJCM12687</plasmid>
    </source>
</reference>
<protein>
    <submittedName>
        <fullName evidence="8">Type IV secretion system protein VirD4</fullName>
    </submittedName>
</protein>
<dbReference type="InterPro" id="IPR027417">
    <property type="entry name" value="P-loop_NTPase"/>
</dbReference>
<reference evidence="8 9" key="1">
    <citation type="submission" date="2016-12" db="EMBL/GenBank/DDBJ databases">
        <title>The new phylogeny of genus Mycobacterium.</title>
        <authorList>
            <person name="Tortoli E."/>
            <person name="Trovato A."/>
            <person name="Cirillo D.M."/>
        </authorList>
    </citation>
    <scope>NUCLEOTIDE SEQUENCE [LARGE SCALE GENOMIC DNA]</scope>
    <source>
        <strain evidence="8 9">DSM 44624</strain>
    </source>
</reference>
<evidence type="ECO:0000256" key="3">
    <source>
        <dbReference type="ARBA" id="ARBA00022692"/>
    </source>
</evidence>
<keyword evidence="3" id="KW-0812">Transmembrane</keyword>
<proteinExistence type="predicted"/>
<dbReference type="GO" id="GO:0005886">
    <property type="term" value="C:plasma membrane"/>
    <property type="evidence" value="ECO:0007669"/>
    <property type="project" value="UniProtKB-SubCell"/>
</dbReference>
<keyword evidence="7" id="KW-0614">Plasmid</keyword>
<dbReference type="PANTHER" id="PTHR37937">
    <property type="entry name" value="CONJUGATIVE TRANSFER: DNA TRANSPORT"/>
    <property type="match status" value="1"/>
</dbReference>
<dbReference type="CDD" id="cd01127">
    <property type="entry name" value="TrwB_TraG_TraD_VirD4"/>
    <property type="match status" value="1"/>
</dbReference>
<dbReference type="InterPro" id="IPR051539">
    <property type="entry name" value="T4SS-coupling_protein"/>
</dbReference>
<dbReference type="EMBL" id="MVHM01000027">
    <property type="protein sequence ID" value="ORA31876.1"/>
    <property type="molecule type" value="Genomic_DNA"/>
</dbReference>
<evidence type="ECO:0000256" key="5">
    <source>
        <dbReference type="ARBA" id="ARBA00023136"/>
    </source>
</evidence>
<dbReference type="RefSeq" id="WP_139799712.1">
    <property type="nucleotide sequence ID" value="NZ_AP022607.1"/>
</dbReference>
<evidence type="ECO:0000256" key="2">
    <source>
        <dbReference type="ARBA" id="ARBA00022475"/>
    </source>
</evidence>
<geneLocation type="plasmid" evidence="7 10">
    <name>pJCM12687</name>
</geneLocation>
<comment type="subcellular location">
    <subcellularLocation>
        <location evidence="1">Cell membrane</location>
        <topology evidence="1">Multi-pass membrane protein</topology>
    </subcellularLocation>
</comment>
<evidence type="ECO:0000313" key="10">
    <source>
        <dbReference type="Proteomes" id="UP000467379"/>
    </source>
</evidence>
<evidence type="ECO:0000259" key="6">
    <source>
        <dbReference type="Pfam" id="PF12696"/>
    </source>
</evidence>
<gene>
    <name evidence="8" type="ORF">BST20_26160</name>
    <name evidence="7" type="ORF">MBRA_51990</name>
</gene>
<dbReference type="Proteomes" id="UP000192441">
    <property type="component" value="Unassembled WGS sequence"/>
</dbReference>
<dbReference type="EMBL" id="AP022607">
    <property type="protein sequence ID" value="BBZ15004.1"/>
    <property type="molecule type" value="Genomic_DNA"/>
</dbReference>
<dbReference type="SUPFAM" id="SSF52540">
    <property type="entry name" value="P-loop containing nucleoside triphosphate hydrolases"/>
    <property type="match status" value="1"/>
</dbReference>
<evidence type="ECO:0000313" key="8">
    <source>
        <dbReference type="EMBL" id="ORA31876.1"/>
    </source>
</evidence>
<dbReference type="Pfam" id="PF12696">
    <property type="entry name" value="TraG-D_C"/>
    <property type="match status" value="1"/>
</dbReference>
<evidence type="ECO:0000256" key="1">
    <source>
        <dbReference type="ARBA" id="ARBA00004651"/>
    </source>
</evidence>
<keyword evidence="4" id="KW-1133">Transmembrane helix</keyword>
<dbReference type="AlphaFoldDB" id="A0A7I7WBZ8"/>
<dbReference type="Proteomes" id="UP000467379">
    <property type="component" value="Plasmid pJCM12687"/>
</dbReference>
<evidence type="ECO:0000313" key="9">
    <source>
        <dbReference type="Proteomes" id="UP000192441"/>
    </source>
</evidence>
<evidence type="ECO:0000256" key="4">
    <source>
        <dbReference type="ARBA" id="ARBA00022989"/>
    </source>
</evidence>
<evidence type="ECO:0000313" key="7">
    <source>
        <dbReference type="EMBL" id="BBZ15004.1"/>
    </source>
</evidence>
<keyword evidence="5" id="KW-0472">Membrane</keyword>
<keyword evidence="2" id="KW-1003">Cell membrane</keyword>
<sequence length="446" mass="48899">MSADGYRKPVTPFGGWVVDGDRMVPLETAPHIGGFAPPGTGKTRKWLSQAAVLWPGPAFVSSSKDDLMQMVAAHRYGPAALLDLRPMAAPYYPSDFRSYRFDPTALIASLADAQAVAETLLSTSSVALSGNAFRIGADSGPWDQLAFAPLTCLLFAASPQCTALGIEWTLTAAEDVDKPRGSDLQVSTTPSWASAAAWCADPLFEARVRGVLDMEPKQRDSVKITVTKVLTAWLRTSVRDRELPVLDLSFLDERDATVYLLTPADGTVAPQAITLMDQIINRQRCKMAQWEEMTRIGMFLDEVTNTPLPRLPQYLAESRGLGVSICFAAQASSQLDAVYGPLQGRAIRDVVPATLIMYGSHEKELMQSAAFWAGKTTRSHQSYNHNGDDLVTGRSFGDALEPAELMPLNDEQARLVVRGTPGRMVNLMDWTDFVRYLEELRAVRRL</sequence>
<reference evidence="7" key="3">
    <citation type="submission" date="2020-02" db="EMBL/GenBank/DDBJ databases">
        <authorList>
            <person name="Matsumoto Y."/>
            <person name="Motooka D."/>
            <person name="Nakamura S."/>
        </authorList>
    </citation>
    <scope>NUCLEOTIDE SEQUENCE</scope>
    <source>
        <strain evidence="7">JCM 12687</strain>
        <plasmid evidence="7">pJCM12687</plasmid>
    </source>
</reference>
<name>A0A7I7WBZ8_9MYCO</name>
<feature type="domain" description="TraD/TraG TraM recognition site" evidence="6">
    <location>
        <begin position="296"/>
        <end position="406"/>
    </location>
</feature>